<dbReference type="RefSeq" id="WP_014624466.1">
    <property type="nucleotide sequence ID" value="NC_017583.1"/>
</dbReference>
<evidence type="ECO:0000259" key="3">
    <source>
        <dbReference type="PROSITE" id="PS50110"/>
    </source>
</evidence>
<dbReference type="HOGENOM" id="CLU_681423_0_0_12"/>
<dbReference type="CDD" id="cd00156">
    <property type="entry name" value="REC"/>
    <property type="match status" value="1"/>
</dbReference>
<dbReference type="SUPFAM" id="SSF52172">
    <property type="entry name" value="CheY-like"/>
    <property type="match status" value="2"/>
</dbReference>
<sequence length="422" mass="47185">MKKILVIDESSHLREYLTQKLPEYGFEVISSPNALDGLVKMRNEVPDLVILDSFLSRGSVEEVLDEKSSHPNTKGIPLILTAGAMDKQTLLRLAQKGIRKILTKPLKIDVLLKGISELLGVPVTLDDTPCIIEAHVNEEIVFIEVAQGLNKEKIELLRYKLAELMELYKLKVPRVLVIMSSLEITKDDSLKLAALFHIVLEETKTRPRFVKVLTTSEFVREYLAHHDDFQKIEVADSLEKVMDALLGEKAEVGGQPAEHILSSQRPDTAREEKFHLRFDAEKVEERSARPSSGALLGALPRGALFCVVDDDLVIQELVKKAFSDVGITVKAYNNGREFVMDEEGVSRCTLLFLDLLMPQMDGFATMQALKSMGASFPIIVLSALSKRETVLKAVEYGVKSYVVKPLKPELLRRKAVEVLISL</sequence>
<feature type="domain" description="Response regulatory" evidence="3">
    <location>
        <begin position="3"/>
        <end position="119"/>
    </location>
</feature>
<dbReference type="PANTHER" id="PTHR44591:SF23">
    <property type="entry name" value="CHEY SUBFAMILY"/>
    <property type="match status" value="1"/>
</dbReference>
<organism evidence="4 5">
    <name type="scientific">Winmispira thermophila (strain ATCC 700085 / DSM 6578 / Z-1203)</name>
    <name type="common">Spirochaeta thermophila</name>
    <dbReference type="NCBI Taxonomy" id="869211"/>
    <lineage>
        <taxon>Bacteria</taxon>
        <taxon>Pseudomonadati</taxon>
        <taxon>Spirochaetota</taxon>
        <taxon>Spirochaetia</taxon>
        <taxon>Winmispirales</taxon>
        <taxon>Winmispiraceae</taxon>
        <taxon>Winmispira</taxon>
    </lineage>
</organism>
<dbReference type="Proteomes" id="UP000007254">
    <property type="component" value="Chromosome"/>
</dbReference>
<evidence type="ECO:0000313" key="5">
    <source>
        <dbReference type="Proteomes" id="UP000007254"/>
    </source>
</evidence>
<proteinExistence type="predicted"/>
<feature type="modified residue" description="4-aspartylphosphate" evidence="2">
    <location>
        <position position="52"/>
    </location>
</feature>
<dbReference type="GO" id="GO:0000160">
    <property type="term" value="P:phosphorelay signal transduction system"/>
    <property type="evidence" value="ECO:0007669"/>
    <property type="project" value="InterPro"/>
</dbReference>
<dbReference type="OrthoDB" id="330124at2"/>
<accession>G0GB65</accession>
<dbReference type="PANTHER" id="PTHR44591">
    <property type="entry name" value="STRESS RESPONSE REGULATOR PROTEIN 1"/>
    <property type="match status" value="1"/>
</dbReference>
<dbReference type="InterPro" id="IPR011006">
    <property type="entry name" value="CheY-like_superfamily"/>
</dbReference>
<dbReference type="InterPro" id="IPR050595">
    <property type="entry name" value="Bact_response_regulator"/>
</dbReference>
<keyword evidence="5" id="KW-1185">Reference proteome</keyword>
<dbReference type="Pfam" id="PF00072">
    <property type="entry name" value="Response_reg"/>
    <property type="match status" value="2"/>
</dbReference>
<reference evidence="4 5" key="1">
    <citation type="submission" date="2011-06" db="EMBL/GenBank/DDBJ databases">
        <title>The complete genome of Spirochaeta thermophila DSM 6578.</title>
        <authorList>
            <consortium name="US DOE Joint Genome Institute (JGI-PGF)"/>
            <person name="Lucas S."/>
            <person name="Lapidus A."/>
            <person name="Bruce D."/>
            <person name="Goodwin L."/>
            <person name="Pitluck S."/>
            <person name="Peters L."/>
            <person name="Kyrpides N."/>
            <person name="Mavromatis K."/>
            <person name="Ivanova N."/>
            <person name="Mikailova N."/>
            <person name="Pagani I."/>
            <person name="Chertkov O."/>
            <person name="Detter J.C."/>
            <person name="Tapia R."/>
            <person name="Han C."/>
            <person name="Land M."/>
            <person name="Hauser L."/>
            <person name="Markowitz V."/>
            <person name="Cheng J.-F."/>
            <person name="Hugenholtz P."/>
            <person name="Woyke T."/>
            <person name="Wu D."/>
            <person name="Spring S."/>
            <person name="Merkhoffer B."/>
            <person name="Schneider S."/>
            <person name="Klenk H.-P."/>
            <person name="Eisen J.A."/>
        </authorList>
    </citation>
    <scope>NUCLEOTIDE SEQUENCE [LARGE SCALE GENOMIC DNA]</scope>
    <source>
        <strain evidence="5">ATCC 700085 / DSM 6578 / Z-1203</strain>
    </source>
</reference>
<dbReference type="KEGG" id="stq:Spith_0814"/>
<dbReference type="PROSITE" id="PS50110">
    <property type="entry name" value="RESPONSE_REGULATORY"/>
    <property type="match status" value="2"/>
</dbReference>
<dbReference type="SMART" id="SM00448">
    <property type="entry name" value="REC"/>
    <property type="match status" value="2"/>
</dbReference>
<gene>
    <name evidence="4" type="ordered locus">Spith_0814</name>
</gene>
<dbReference type="AlphaFoldDB" id="G0GB65"/>
<protein>
    <submittedName>
        <fullName evidence="4">Response regulator receiver protein</fullName>
    </submittedName>
</protein>
<feature type="domain" description="Response regulatory" evidence="3">
    <location>
        <begin position="304"/>
        <end position="419"/>
    </location>
</feature>
<name>G0GB65_WINT7</name>
<dbReference type="Gene3D" id="3.40.50.2300">
    <property type="match status" value="2"/>
</dbReference>
<evidence type="ECO:0000256" key="2">
    <source>
        <dbReference type="PROSITE-ProRule" id="PRU00169"/>
    </source>
</evidence>
<dbReference type="InterPro" id="IPR001789">
    <property type="entry name" value="Sig_transdc_resp-reg_receiver"/>
</dbReference>
<dbReference type="STRING" id="869211.Spith_0814"/>
<dbReference type="EMBL" id="CP002903">
    <property type="protein sequence ID" value="AEJ61089.1"/>
    <property type="molecule type" value="Genomic_DNA"/>
</dbReference>
<evidence type="ECO:0000313" key="4">
    <source>
        <dbReference type="EMBL" id="AEJ61089.1"/>
    </source>
</evidence>
<evidence type="ECO:0000256" key="1">
    <source>
        <dbReference type="ARBA" id="ARBA00022553"/>
    </source>
</evidence>
<keyword evidence="1 2" id="KW-0597">Phosphoprotein</keyword>
<feature type="modified residue" description="4-aspartylphosphate" evidence="2">
    <location>
        <position position="354"/>
    </location>
</feature>